<dbReference type="HOGENOM" id="CLU_024572_2_0_1"/>
<dbReference type="Gene3D" id="2.60.40.1180">
    <property type="entry name" value="Golgi alpha-mannosidase II"/>
    <property type="match status" value="1"/>
</dbReference>
<dbReference type="EMBL" id="AWSO01000125">
    <property type="protein sequence ID" value="ESK94630.1"/>
    <property type="molecule type" value="Genomic_DNA"/>
</dbReference>
<evidence type="ECO:0000256" key="5">
    <source>
        <dbReference type="ARBA" id="ARBA00023277"/>
    </source>
</evidence>
<evidence type="ECO:0000256" key="6">
    <source>
        <dbReference type="ARBA" id="ARBA00023295"/>
    </source>
</evidence>
<dbReference type="InterPro" id="IPR013776">
    <property type="entry name" value="A-amylase_thermo"/>
</dbReference>
<keyword evidence="3" id="KW-0479">Metal-binding</keyword>
<comment type="cofactor">
    <cofactor evidence="1">
        <name>Ca(2+)</name>
        <dbReference type="ChEBI" id="CHEBI:29108"/>
    </cofactor>
</comment>
<keyword evidence="9" id="KW-1185">Reference proteome</keyword>
<evidence type="ECO:0000256" key="4">
    <source>
        <dbReference type="ARBA" id="ARBA00022801"/>
    </source>
</evidence>
<dbReference type="Gene3D" id="2.40.30.140">
    <property type="match status" value="1"/>
</dbReference>
<dbReference type="OrthoDB" id="550577at2759"/>
<evidence type="ECO:0000259" key="7">
    <source>
        <dbReference type="SMART" id="SM00642"/>
    </source>
</evidence>
<dbReference type="STRING" id="1381753.V2XQ49"/>
<keyword evidence="6" id="KW-0326">Glycosidase</keyword>
<name>V2XQ49_MONRO</name>
<dbReference type="KEGG" id="mrr:Moror_14354"/>
<comment type="similarity">
    <text evidence="2">Belongs to the glycosyl hydrolase 13 family.</text>
</comment>
<dbReference type="Gene3D" id="3.20.20.80">
    <property type="entry name" value="Glycosidases"/>
    <property type="match status" value="1"/>
</dbReference>
<evidence type="ECO:0000313" key="8">
    <source>
        <dbReference type="EMBL" id="ESK94630.1"/>
    </source>
</evidence>
<dbReference type="GO" id="GO:0005509">
    <property type="term" value="F:calcium ion binding"/>
    <property type="evidence" value="ECO:0007669"/>
    <property type="project" value="InterPro"/>
</dbReference>
<feature type="domain" description="Glycosyl hydrolase family 13 catalytic" evidence="7">
    <location>
        <begin position="35"/>
        <end position="422"/>
    </location>
</feature>
<dbReference type="InterPro" id="IPR017853">
    <property type="entry name" value="GH"/>
</dbReference>
<dbReference type="Proteomes" id="UP000017559">
    <property type="component" value="Unassembled WGS sequence"/>
</dbReference>
<dbReference type="AlphaFoldDB" id="V2XQ49"/>
<dbReference type="NCBIfam" id="NF006969">
    <property type="entry name" value="PRK09441.1-2"/>
    <property type="match status" value="1"/>
</dbReference>
<dbReference type="Pfam" id="PF00128">
    <property type="entry name" value="Alpha-amylase"/>
    <property type="match status" value="1"/>
</dbReference>
<dbReference type="InterPro" id="IPR013780">
    <property type="entry name" value="Glyco_hydro_b"/>
</dbReference>
<proteinExistence type="inferred from homology"/>
<dbReference type="InterPro" id="IPR006047">
    <property type="entry name" value="GH13_cat_dom"/>
</dbReference>
<dbReference type="GO" id="GO:0005975">
    <property type="term" value="P:carbohydrate metabolic process"/>
    <property type="evidence" value="ECO:0007669"/>
    <property type="project" value="InterPro"/>
</dbReference>
<dbReference type="CDD" id="cd11318">
    <property type="entry name" value="AmyAc_bac_fung_AmyA"/>
    <property type="match status" value="1"/>
</dbReference>
<dbReference type="NCBIfam" id="NF006968">
    <property type="entry name" value="PRK09441.1-1"/>
    <property type="match status" value="1"/>
</dbReference>
<organism evidence="8 9">
    <name type="scientific">Moniliophthora roreri (strain MCA 2997)</name>
    <name type="common">Cocoa frosty pod rot fungus</name>
    <name type="synonym">Crinipellis roreri</name>
    <dbReference type="NCBI Taxonomy" id="1381753"/>
    <lineage>
        <taxon>Eukaryota</taxon>
        <taxon>Fungi</taxon>
        <taxon>Dikarya</taxon>
        <taxon>Basidiomycota</taxon>
        <taxon>Agaricomycotina</taxon>
        <taxon>Agaricomycetes</taxon>
        <taxon>Agaricomycetidae</taxon>
        <taxon>Agaricales</taxon>
        <taxon>Marasmiineae</taxon>
        <taxon>Marasmiaceae</taxon>
        <taxon>Moniliophthora</taxon>
    </lineage>
</organism>
<dbReference type="PIRSF" id="PIRSF001021">
    <property type="entry name" value="Alph-amls_thrmst"/>
    <property type="match status" value="1"/>
</dbReference>
<evidence type="ECO:0000256" key="2">
    <source>
        <dbReference type="ARBA" id="ARBA00008061"/>
    </source>
</evidence>
<keyword evidence="4 8" id="KW-0378">Hydrolase</keyword>
<reference evidence="8 9" key="1">
    <citation type="journal article" date="2014" name="BMC Genomics">
        <title>Genome and secretome analysis of the hemibiotrophic fungal pathogen, Moniliophthora roreri, which causes frosty pod rot disease of cacao: mechanisms of the biotrophic and necrotrophic phases.</title>
        <authorList>
            <person name="Meinhardt L.W."/>
            <person name="Costa G.G.L."/>
            <person name="Thomazella D.P.T."/>
            <person name="Teixeira P.J.P.L."/>
            <person name="Carazzolle M.F."/>
            <person name="Schuster S.C."/>
            <person name="Carlson J.E."/>
            <person name="Guiltinan M.J."/>
            <person name="Mieczkowski P."/>
            <person name="Farmer A."/>
            <person name="Ramaraj T."/>
            <person name="Crozier J."/>
            <person name="Davis R.E."/>
            <person name="Shao J."/>
            <person name="Melnick R.L."/>
            <person name="Pereira G.A.G."/>
            <person name="Bailey B.A."/>
        </authorList>
    </citation>
    <scope>NUCLEOTIDE SEQUENCE [LARGE SCALE GENOMIC DNA]</scope>
    <source>
        <strain evidence="8 9">MCA 2997</strain>
    </source>
</reference>
<accession>V2XQ49</accession>
<evidence type="ECO:0000256" key="3">
    <source>
        <dbReference type="ARBA" id="ARBA00022723"/>
    </source>
</evidence>
<protein>
    <submittedName>
        <fullName evidence="8">Glycoside hydrolase family 13 protein</fullName>
    </submittedName>
</protein>
<sequence length="517" mass="59210">MALEYLSDLRSRLFSQAIPALDNMKLRPDGSTENPLMIQFFTWDCLKEDVSWWKHLEDEIPTLSAMGFTQIWLPPPNKAAQKTGRGYDAYDLWDLGEFEQKGQVATRWGTKEELLHACKVAREHRIDVLVDAVLNHKMGADRTETFTAVPVQDENRLKAIGKAREIEGWTAFDFAERKDKYSDLRWTQEHFTGVDWDRRSKSRQIYRITGGNHKGWSKHVDRELGNYDYLLGADIDHRHPAAEEDLLRWGQWVLQTTGAIGFRLDAIKHIDRNFLLNFLRTVRQSTDPRMFAVSEYWSGDVKRALPYIRHFKGQTAFFDVPLHMNFHTASCLGSKFDLRTIMSKTIVKAKPGDAVTFVDNHDTVVGQSLESWVGDNFKLQAYALILLRPGGYPCIFYGDLYPNADCYNHDIARGVRLLIEARKMFAYGSIEEYFEDKNCIGFVRTGDALHNGCVTVVSNHEARTDQVHSMRMNVGKANGGAVFRSFLSSEGRTEIDDKGWGRFSCVSGTVQVWVKIE</sequence>
<gene>
    <name evidence="8" type="ORF">Moror_14354</name>
</gene>
<dbReference type="SUPFAM" id="SSF51011">
    <property type="entry name" value="Glycosyl hydrolase domain"/>
    <property type="match status" value="1"/>
</dbReference>
<dbReference type="SMART" id="SM00642">
    <property type="entry name" value="Aamy"/>
    <property type="match status" value="1"/>
</dbReference>
<dbReference type="GO" id="GO:0004553">
    <property type="term" value="F:hydrolase activity, hydrolyzing O-glycosyl compounds"/>
    <property type="evidence" value="ECO:0007669"/>
    <property type="project" value="InterPro"/>
</dbReference>
<evidence type="ECO:0000256" key="1">
    <source>
        <dbReference type="ARBA" id="ARBA00001913"/>
    </source>
</evidence>
<evidence type="ECO:0000313" key="9">
    <source>
        <dbReference type="Proteomes" id="UP000017559"/>
    </source>
</evidence>
<dbReference type="PANTHER" id="PTHR43447">
    <property type="entry name" value="ALPHA-AMYLASE"/>
    <property type="match status" value="1"/>
</dbReference>
<dbReference type="SUPFAM" id="SSF51445">
    <property type="entry name" value="(Trans)glycosidases"/>
    <property type="match status" value="1"/>
</dbReference>
<keyword evidence="5" id="KW-0119">Carbohydrate metabolism</keyword>
<comment type="caution">
    <text evidence="8">The sequence shown here is derived from an EMBL/GenBank/DDBJ whole genome shotgun (WGS) entry which is preliminary data.</text>
</comment>